<organism evidence="2 3">
    <name type="scientific">Macrococcus bovicus</name>
    <dbReference type="NCBI Taxonomy" id="69968"/>
    <lineage>
        <taxon>Bacteria</taxon>
        <taxon>Bacillati</taxon>
        <taxon>Bacillota</taxon>
        <taxon>Bacilli</taxon>
        <taxon>Bacillales</taxon>
        <taxon>Staphylococcaceae</taxon>
        <taxon>Macrococcus</taxon>
    </lineage>
</organism>
<dbReference type="GO" id="GO:0004622">
    <property type="term" value="F:phosphatidylcholine lysophospholipase activity"/>
    <property type="evidence" value="ECO:0007669"/>
    <property type="project" value="TreeGrafter"/>
</dbReference>
<dbReference type="PANTHER" id="PTHR30383">
    <property type="entry name" value="THIOESTERASE 1/PROTEASE 1/LYSOPHOSPHOLIPASE L1"/>
    <property type="match status" value="1"/>
</dbReference>
<dbReference type="PANTHER" id="PTHR30383:SF5">
    <property type="entry name" value="SGNH HYDROLASE-TYPE ESTERASE DOMAIN-CONTAINING PROTEIN"/>
    <property type="match status" value="1"/>
</dbReference>
<dbReference type="Proteomes" id="UP000294843">
    <property type="component" value="Unassembled WGS sequence"/>
</dbReference>
<evidence type="ECO:0000313" key="2">
    <source>
        <dbReference type="EMBL" id="TDM15773.1"/>
    </source>
</evidence>
<dbReference type="InterPro" id="IPR051532">
    <property type="entry name" value="Ester_Hydrolysis_Enzymes"/>
</dbReference>
<sequence length="228" mass="25959">MEANKMIELAEFEEGNPVNKEREKFNRRNEAILYHGDAVGAVFIGDSITAYWDIDSYFKHSEGKRLINRGVSDDYSMYCRRRFEADALQLNPELIILSVGVNNTKPLSEAADSDAAAGIIRQVVTDIRAMIQASKNRDIDIVITSVTSINRPHTDLQGIRQDAIKEINRQLTELAAEEEIQFLNYYDVMMVDDRLDPDLTIDGLHPHVKGYDKMADVLTEQVKRIELQ</sequence>
<comment type="caution">
    <text evidence="2">The sequence shown here is derived from an EMBL/GenBank/DDBJ whole genome shotgun (WGS) entry which is preliminary data.</text>
</comment>
<dbReference type="Gene3D" id="3.40.50.1110">
    <property type="entry name" value="SGNH hydrolase"/>
    <property type="match status" value="1"/>
</dbReference>
<accession>A0A4R6C3K4</accession>
<dbReference type="Pfam" id="PF13472">
    <property type="entry name" value="Lipase_GDSL_2"/>
    <property type="match status" value="1"/>
</dbReference>
<dbReference type="OrthoDB" id="2513075at2"/>
<dbReference type="SUPFAM" id="SSF52266">
    <property type="entry name" value="SGNH hydrolase"/>
    <property type="match status" value="1"/>
</dbReference>
<name>A0A4R6C3K4_9STAP</name>
<proteinExistence type="predicted"/>
<evidence type="ECO:0000259" key="1">
    <source>
        <dbReference type="Pfam" id="PF13472"/>
    </source>
</evidence>
<dbReference type="InterPro" id="IPR036514">
    <property type="entry name" value="SGNH_hydro_sf"/>
</dbReference>
<gene>
    <name evidence="2" type="ORF">ERX55_02375</name>
</gene>
<keyword evidence="3" id="KW-1185">Reference proteome</keyword>
<feature type="domain" description="SGNH hydrolase-type esterase" evidence="1">
    <location>
        <begin position="43"/>
        <end position="212"/>
    </location>
</feature>
<dbReference type="InterPro" id="IPR013830">
    <property type="entry name" value="SGNH_hydro"/>
</dbReference>
<dbReference type="AlphaFoldDB" id="A0A4R6C3K4"/>
<evidence type="ECO:0000313" key="3">
    <source>
        <dbReference type="Proteomes" id="UP000294843"/>
    </source>
</evidence>
<dbReference type="EMBL" id="SCWF01000001">
    <property type="protein sequence ID" value="TDM15773.1"/>
    <property type="molecule type" value="Genomic_DNA"/>
</dbReference>
<reference evidence="2 3" key="1">
    <citation type="submission" date="2019-01" db="EMBL/GenBank/DDBJ databases">
        <title>Draft genome sequences of the type strains of six Macrococcus species.</title>
        <authorList>
            <person name="Mazhar S."/>
            <person name="Altermann E."/>
            <person name="Hill C."/>
            <person name="Mcauliffe O."/>
        </authorList>
    </citation>
    <scope>NUCLEOTIDE SEQUENCE [LARGE SCALE GENOMIC DNA]</scope>
    <source>
        <strain evidence="2 3">ATCC 51825</strain>
    </source>
</reference>
<protein>
    <recommendedName>
        <fullName evidence="1">SGNH hydrolase-type esterase domain-containing protein</fullName>
    </recommendedName>
</protein>